<proteinExistence type="predicted"/>
<feature type="region of interest" description="Disordered" evidence="9">
    <location>
        <begin position="179"/>
        <end position="227"/>
    </location>
</feature>
<evidence type="ECO:0000313" key="11">
    <source>
        <dbReference type="Proteomes" id="UP001212997"/>
    </source>
</evidence>
<evidence type="ECO:0000256" key="6">
    <source>
        <dbReference type="ARBA" id="ARBA00023125"/>
    </source>
</evidence>
<keyword evidence="11" id="KW-1185">Reference proteome</keyword>
<reference evidence="10" key="1">
    <citation type="submission" date="2022-07" db="EMBL/GenBank/DDBJ databases">
        <title>Genome Sequence of Physisporinus lineatus.</title>
        <authorList>
            <person name="Buettner E."/>
        </authorList>
    </citation>
    <scope>NUCLEOTIDE SEQUENCE</scope>
    <source>
        <strain evidence="10">VT162</strain>
    </source>
</reference>
<sequence>MGYWLGGEFYWLGRIPCRTVRIVGMLVGIQTFEKRTVYSVDDGSGVIDCAYRHPIQPPLSPKKRPPTEGKESVLNKYQRPTKPPLSTSKPTPSAPPPPLARIGASVHVVGRIAKKHETRQISVEELKKCSSSNDEPSHWLRVCELHRTSYFALDAGPFVIPPPSTPETTLPWAASLTGNATTEEPQTPSRSSVASSSAHTTPSSVCSDITNPKSPPRLRHPSRLHTRDLNANTFRIYLKHYMDNAPPEDDASATSESGTEDEEDKEIGFSLRNTPGTPTKRKTSPYIQSTSRLMPSRGGNDMTPRPSKQLKVMSSIDATPRASSSTSQRHQRSSDHDLAMQGFQLSHLRRVPELALLARRVVEAEAKRRGREEKKRLQAADGSEAARKKGKLPAHNPYSGSSKPIVPGSLSAAGKEGEGIGPKMKRLFRFAIRQLHDEGSIVLWYGACRRIRGDYRGIPRLSFDAGGSIEAKSSCLWRLSSTSTSIDSTRSSISTSLTQDNDEGELSDPPPDEEAYVSLTPTFLLDIVERTIRETVSRPPQSLFRQRKASRLPGPTPEEILKALQSSDGRWDRVGVWAIKDSLEVGRAAGRVWCVGGDRWEVCE</sequence>
<evidence type="ECO:0000256" key="1">
    <source>
        <dbReference type="ARBA" id="ARBA00004123"/>
    </source>
</evidence>
<dbReference type="InterPro" id="IPR012340">
    <property type="entry name" value="NA-bd_OB-fold"/>
</dbReference>
<keyword evidence="5" id="KW-0779">Telomere</keyword>
<comment type="subcellular location">
    <subcellularLocation>
        <location evidence="2">Chromosome</location>
        <location evidence="2">Telomere</location>
    </subcellularLocation>
    <subcellularLocation>
        <location evidence="1">Nucleus</location>
    </subcellularLocation>
</comment>
<feature type="compositionally biased region" description="Acidic residues" evidence="9">
    <location>
        <begin position="500"/>
        <end position="513"/>
    </location>
</feature>
<dbReference type="PANTHER" id="PTHR13989:SF33">
    <property type="entry name" value="CST COMPLEX SUBUNIT STN1"/>
    <property type="match status" value="1"/>
</dbReference>
<feature type="region of interest" description="Disordered" evidence="9">
    <location>
        <begin position="52"/>
        <end position="101"/>
    </location>
</feature>
<feature type="compositionally biased region" description="Low complexity" evidence="9">
    <location>
        <begin position="486"/>
        <end position="498"/>
    </location>
</feature>
<dbReference type="GO" id="GO:0005634">
    <property type="term" value="C:nucleus"/>
    <property type="evidence" value="ECO:0007669"/>
    <property type="project" value="UniProtKB-SubCell"/>
</dbReference>
<evidence type="ECO:0000256" key="8">
    <source>
        <dbReference type="ARBA" id="ARBA00030039"/>
    </source>
</evidence>
<protein>
    <recommendedName>
        <fullName evidence="3">CST complex subunit STN1</fullName>
    </recommendedName>
    <alternativeName>
        <fullName evidence="8">Suppressor of cdc thirteen homolog</fullName>
    </alternativeName>
</protein>
<keyword evidence="6" id="KW-0238">DNA-binding</keyword>
<feature type="compositionally biased region" description="Basic and acidic residues" evidence="9">
    <location>
        <begin position="365"/>
        <end position="378"/>
    </location>
</feature>
<evidence type="ECO:0000256" key="7">
    <source>
        <dbReference type="ARBA" id="ARBA00023242"/>
    </source>
</evidence>
<name>A0AAD5V7T0_9APHY</name>
<gene>
    <name evidence="10" type="ORF">NLI96_g5376</name>
</gene>
<keyword evidence="7" id="KW-0539">Nucleus</keyword>
<dbReference type="Proteomes" id="UP001212997">
    <property type="component" value="Unassembled WGS sequence"/>
</dbReference>
<evidence type="ECO:0000256" key="3">
    <source>
        <dbReference type="ARBA" id="ARBA00017411"/>
    </source>
</evidence>
<keyword evidence="4" id="KW-0158">Chromosome</keyword>
<organism evidence="10 11">
    <name type="scientific">Meripilus lineatus</name>
    <dbReference type="NCBI Taxonomy" id="2056292"/>
    <lineage>
        <taxon>Eukaryota</taxon>
        <taxon>Fungi</taxon>
        <taxon>Dikarya</taxon>
        <taxon>Basidiomycota</taxon>
        <taxon>Agaricomycotina</taxon>
        <taxon>Agaricomycetes</taxon>
        <taxon>Polyporales</taxon>
        <taxon>Meripilaceae</taxon>
        <taxon>Meripilus</taxon>
    </lineage>
</organism>
<dbReference type="SUPFAM" id="SSF50249">
    <property type="entry name" value="Nucleic acid-binding proteins"/>
    <property type="match status" value="1"/>
</dbReference>
<feature type="region of interest" description="Disordered" evidence="9">
    <location>
        <begin position="365"/>
        <end position="418"/>
    </location>
</feature>
<evidence type="ECO:0000313" key="10">
    <source>
        <dbReference type="EMBL" id="KAJ3484824.1"/>
    </source>
</evidence>
<dbReference type="GO" id="GO:0000781">
    <property type="term" value="C:chromosome, telomeric region"/>
    <property type="evidence" value="ECO:0007669"/>
    <property type="project" value="UniProtKB-SubCell"/>
</dbReference>
<evidence type="ECO:0000256" key="9">
    <source>
        <dbReference type="SAM" id="MobiDB-lite"/>
    </source>
</evidence>
<evidence type="ECO:0000256" key="4">
    <source>
        <dbReference type="ARBA" id="ARBA00022454"/>
    </source>
</evidence>
<dbReference type="AlphaFoldDB" id="A0AAD5V7T0"/>
<dbReference type="EMBL" id="JANAWD010000174">
    <property type="protein sequence ID" value="KAJ3484824.1"/>
    <property type="molecule type" value="Genomic_DNA"/>
</dbReference>
<comment type="caution">
    <text evidence="10">The sequence shown here is derived from an EMBL/GenBank/DDBJ whole genome shotgun (WGS) entry which is preliminary data.</text>
</comment>
<dbReference type="InterPro" id="IPR040260">
    <property type="entry name" value="RFA2-like"/>
</dbReference>
<dbReference type="Gene3D" id="2.40.50.140">
    <property type="entry name" value="Nucleic acid-binding proteins"/>
    <property type="match status" value="1"/>
</dbReference>
<feature type="compositionally biased region" description="Low complexity" evidence="9">
    <location>
        <begin position="188"/>
        <end position="207"/>
    </location>
</feature>
<feature type="region of interest" description="Disordered" evidence="9">
    <location>
        <begin position="243"/>
        <end position="336"/>
    </location>
</feature>
<feature type="region of interest" description="Disordered" evidence="9">
    <location>
        <begin position="486"/>
        <end position="513"/>
    </location>
</feature>
<evidence type="ECO:0000256" key="2">
    <source>
        <dbReference type="ARBA" id="ARBA00004574"/>
    </source>
</evidence>
<evidence type="ECO:0000256" key="5">
    <source>
        <dbReference type="ARBA" id="ARBA00022895"/>
    </source>
</evidence>
<accession>A0AAD5V7T0</accession>
<dbReference type="PANTHER" id="PTHR13989">
    <property type="entry name" value="REPLICATION PROTEIN A-RELATED"/>
    <property type="match status" value="1"/>
</dbReference>
<dbReference type="GO" id="GO:0003677">
    <property type="term" value="F:DNA binding"/>
    <property type="evidence" value="ECO:0007669"/>
    <property type="project" value="UniProtKB-KW"/>
</dbReference>